<keyword evidence="4" id="KW-1185">Reference proteome</keyword>
<keyword evidence="2" id="KW-1133">Transmembrane helix</keyword>
<evidence type="ECO:0000256" key="2">
    <source>
        <dbReference type="SAM" id="Phobius"/>
    </source>
</evidence>
<protein>
    <submittedName>
        <fullName evidence="3">Uncharacterized protein</fullName>
    </submittedName>
</protein>
<dbReference type="EMBL" id="QLMJ01000001">
    <property type="protein sequence ID" value="RAK42942.1"/>
    <property type="molecule type" value="Genomic_DNA"/>
</dbReference>
<sequence length="190" mass="21042">MESHDERIARRADERAELERQLDREEAEGQSSAAIQRQRGGKLGSAAFLAGIVLLAAALLSTCVTLIRLSGHDFAEASRTGQATVAHCTEQGPVTTRGFGYWYRCVSTIRWDDGGTDRLVIDEVFTPADIGRAVRVGDVGEHRGSRELAREDTPARPWLTWIGVTVGIIGLLPTFLVAMILRELLRFRRR</sequence>
<organism evidence="3 4">
    <name type="scientific">Actinoplanes lutulentus</name>
    <dbReference type="NCBI Taxonomy" id="1287878"/>
    <lineage>
        <taxon>Bacteria</taxon>
        <taxon>Bacillati</taxon>
        <taxon>Actinomycetota</taxon>
        <taxon>Actinomycetes</taxon>
        <taxon>Micromonosporales</taxon>
        <taxon>Micromonosporaceae</taxon>
        <taxon>Actinoplanes</taxon>
    </lineage>
</organism>
<dbReference type="OrthoDB" id="3629791at2"/>
<keyword evidence="2" id="KW-0472">Membrane</keyword>
<dbReference type="RefSeq" id="WP_111646771.1">
    <property type="nucleotide sequence ID" value="NZ_JACHWI010000001.1"/>
</dbReference>
<dbReference type="AlphaFoldDB" id="A0A327ZJD0"/>
<keyword evidence="2" id="KW-0812">Transmembrane</keyword>
<proteinExistence type="predicted"/>
<evidence type="ECO:0000256" key="1">
    <source>
        <dbReference type="SAM" id="MobiDB-lite"/>
    </source>
</evidence>
<feature type="region of interest" description="Disordered" evidence="1">
    <location>
        <begin position="1"/>
        <end position="36"/>
    </location>
</feature>
<feature type="transmembrane region" description="Helical" evidence="2">
    <location>
        <begin position="46"/>
        <end position="67"/>
    </location>
</feature>
<name>A0A327ZJD0_9ACTN</name>
<dbReference type="Proteomes" id="UP000249341">
    <property type="component" value="Unassembled WGS sequence"/>
</dbReference>
<dbReference type="InterPro" id="IPR045927">
    <property type="entry name" value="DUF6346"/>
</dbReference>
<evidence type="ECO:0000313" key="3">
    <source>
        <dbReference type="EMBL" id="RAK42942.1"/>
    </source>
</evidence>
<evidence type="ECO:0000313" key="4">
    <source>
        <dbReference type="Proteomes" id="UP000249341"/>
    </source>
</evidence>
<accession>A0A327ZJD0</accession>
<feature type="compositionally biased region" description="Basic and acidic residues" evidence="1">
    <location>
        <begin position="1"/>
        <end position="24"/>
    </location>
</feature>
<dbReference type="Pfam" id="PF19873">
    <property type="entry name" value="DUF6346"/>
    <property type="match status" value="1"/>
</dbReference>
<gene>
    <name evidence="3" type="ORF">B0I29_10172</name>
</gene>
<feature type="transmembrane region" description="Helical" evidence="2">
    <location>
        <begin position="158"/>
        <end position="181"/>
    </location>
</feature>
<comment type="caution">
    <text evidence="3">The sequence shown here is derived from an EMBL/GenBank/DDBJ whole genome shotgun (WGS) entry which is preliminary data.</text>
</comment>
<reference evidence="3 4" key="1">
    <citation type="submission" date="2018-06" db="EMBL/GenBank/DDBJ databases">
        <title>Genomic Encyclopedia of Type Strains, Phase III (KMG-III): the genomes of soil and plant-associated and newly described type strains.</title>
        <authorList>
            <person name="Whitman W."/>
        </authorList>
    </citation>
    <scope>NUCLEOTIDE SEQUENCE [LARGE SCALE GENOMIC DNA]</scope>
    <source>
        <strain evidence="3 4">CGMCC 4.7090</strain>
    </source>
</reference>